<evidence type="ECO:0000313" key="3">
    <source>
        <dbReference type="Proteomes" id="UP000444721"/>
    </source>
</evidence>
<feature type="compositionally biased region" description="Low complexity" evidence="1">
    <location>
        <begin position="1"/>
        <end position="23"/>
    </location>
</feature>
<accession>A0A6A5CBV2</accession>
<dbReference type="OrthoDB" id="10258089at2759"/>
<dbReference type="Gene3D" id="1.25.10.10">
    <property type="entry name" value="Leucine-rich Repeat Variant"/>
    <property type="match status" value="1"/>
</dbReference>
<dbReference type="EMBL" id="VFQX01000007">
    <property type="protein sequence ID" value="KAF0983058.1"/>
    <property type="molecule type" value="Genomic_DNA"/>
</dbReference>
<reference evidence="2 3" key="1">
    <citation type="journal article" date="2019" name="Sci. Rep.">
        <title>Nanopore sequencing improves the draft genome of the human pathogenic amoeba Naegleria fowleri.</title>
        <authorList>
            <person name="Liechti N."/>
            <person name="Schurch N."/>
            <person name="Bruggmann R."/>
            <person name="Wittwer M."/>
        </authorList>
    </citation>
    <scope>NUCLEOTIDE SEQUENCE [LARGE SCALE GENOMIC DNA]</scope>
    <source>
        <strain evidence="2 3">ATCC 30894</strain>
    </source>
</reference>
<evidence type="ECO:0000256" key="1">
    <source>
        <dbReference type="SAM" id="MobiDB-lite"/>
    </source>
</evidence>
<dbReference type="Pfam" id="PF10274">
    <property type="entry name" value="ParcG"/>
    <property type="match status" value="1"/>
</dbReference>
<dbReference type="InterPro" id="IPR011989">
    <property type="entry name" value="ARM-like"/>
</dbReference>
<dbReference type="VEuPathDB" id="AmoebaDB:NfTy_016550"/>
<protein>
    <recommendedName>
        <fullName evidence="4">PACRG-like protein</fullName>
    </recommendedName>
</protein>
<evidence type="ECO:0000313" key="2">
    <source>
        <dbReference type="EMBL" id="KAF0983058.1"/>
    </source>
</evidence>
<dbReference type="GeneID" id="68118251"/>
<dbReference type="AlphaFoldDB" id="A0A6A5CBV2"/>
<feature type="compositionally biased region" description="Low complexity" evidence="1">
    <location>
        <begin position="56"/>
        <end position="66"/>
    </location>
</feature>
<gene>
    <name evidence="2" type="ORF">FDP41_011036</name>
</gene>
<proteinExistence type="predicted"/>
<sequence>MKKTSSTNNSSTRTTTAKTSSSSPMMGKTVGGTLSSSSSASSRSRSQSVGKTTPHSSNRSATSSSSAVPQQPPESKHQVKRFTQERYDKHKTANPFTAKNKFKTTFGGVYEAGGIPCRIHHTAANMHLKWDQDPQGMFSYDPLIITIADGLRETDHPYIIIVQKAIVDLCSAPGAKEKIEPLLRQIVSYIRLALQSKEEVVFDNALLAITHIVSCVGSSLAPHLSQILVQISKKIFDKKYAPRISDLLRHIDRCCESDEVVRLIKAKVPTFISVR</sequence>
<dbReference type="VEuPathDB" id="AmoebaDB:NF0087010"/>
<organism evidence="2 3">
    <name type="scientific">Naegleria fowleri</name>
    <name type="common">Brain eating amoeba</name>
    <dbReference type="NCBI Taxonomy" id="5763"/>
    <lineage>
        <taxon>Eukaryota</taxon>
        <taxon>Discoba</taxon>
        <taxon>Heterolobosea</taxon>
        <taxon>Tetramitia</taxon>
        <taxon>Eutetramitia</taxon>
        <taxon>Vahlkampfiidae</taxon>
        <taxon>Naegleria</taxon>
    </lineage>
</organism>
<feature type="compositionally biased region" description="Low complexity" evidence="1">
    <location>
        <begin position="35"/>
        <end position="48"/>
    </location>
</feature>
<name>A0A6A5CBV2_NAEFO</name>
<dbReference type="Proteomes" id="UP000444721">
    <property type="component" value="Unassembled WGS sequence"/>
</dbReference>
<comment type="caution">
    <text evidence="2">The sequence shown here is derived from an EMBL/GenBank/DDBJ whole genome shotgun (WGS) entry which is preliminary data.</text>
</comment>
<dbReference type="InterPro" id="IPR016024">
    <property type="entry name" value="ARM-type_fold"/>
</dbReference>
<keyword evidence="3" id="KW-1185">Reference proteome</keyword>
<dbReference type="PANTHER" id="PTHR21207:SF1">
    <property type="entry name" value="PACRG-LIKE PROTEIN"/>
    <property type="match status" value="1"/>
</dbReference>
<dbReference type="InterPro" id="IPR019399">
    <property type="entry name" value="Parkin_co-regulated_protein"/>
</dbReference>
<dbReference type="SUPFAM" id="SSF48371">
    <property type="entry name" value="ARM repeat"/>
    <property type="match status" value="1"/>
</dbReference>
<dbReference type="PANTHER" id="PTHR21207">
    <property type="entry name" value="PARKIN COREGULATED GENE PROTEIN PARK2 COREGULATED"/>
    <property type="match status" value="1"/>
</dbReference>
<dbReference type="OMA" id="HKLQWEC"/>
<evidence type="ECO:0008006" key="4">
    <source>
        <dbReference type="Google" id="ProtNLM"/>
    </source>
</evidence>
<feature type="compositionally biased region" description="Basic and acidic residues" evidence="1">
    <location>
        <begin position="74"/>
        <end position="91"/>
    </location>
</feature>
<dbReference type="RefSeq" id="XP_044567771.1">
    <property type="nucleotide sequence ID" value="XM_044701401.1"/>
</dbReference>
<dbReference type="VEuPathDB" id="AmoebaDB:FDP41_011036"/>
<feature type="region of interest" description="Disordered" evidence="1">
    <location>
        <begin position="1"/>
        <end position="95"/>
    </location>
</feature>